<comment type="subcellular location">
    <subcellularLocation>
        <location evidence="2">Endoplasmic reticulum membrane</location>
        <topology evidence="2">Single-pass type II membrane protein</topology>
    </subcellularLocation>
</comment>
<dbReference type="EMBL" id="SIDB01000002">
    <property type="protein sequence ID" value="KAI3435821.1"/>
    <property type="molecule type" value="Genomic_DNA"/>
</dbReference>
<dbReference type="SMART" id="SM00702">
    <property type="entry name" value="P4Hc"/>
    <property type="match status" value="1"/>
</dbReference>
<dbReference type="PANTHER" id="PTHR10869">
    <property type="entry name" value="PROLYL 4-HYDROXYLASE ALPHA SUBUNIT"/>
    <property type="match status" value="1"/>
</dbReference>
<comment type="catalytic activity">
    <reaction evidence="7">
        <text>L-prolyl-[collagen] + 2-oxoglutarate + O2 = trans-4-hydroxy-L-prolyl-[collagen] + succinate + CO2</text>
        <dbReference type="Rhea" id="RHEA:18945"/>
        <dbReference type="Rhea" id="RHEA-COMP:11676"/>
        <dbReference type="Rhea" id="RHEA-COMP:11680"/>
        <dbReference type="ChEBI" id="CHEBI:15379"/>
        <dbReference type="ChEBI" id="CHEBI:16526"/>
        <dbReference type="ChEBI" id="CHEBI:16810"/>
        <dbReference type="ChEBI" id="CHEBI:30031"/>
        <dbReference type="ChEBI" id="CHEBI:50342"/>
        <dbReference type="ChEBI" id="CHEBI:61965"/>
        <dbReference type="EC" id="1.14.11.2"/>
    </reaction>
</comment>
<reference evidence="10" key="2">
    <citation type="submission" date="2020-11" db="EMBL/GenBank/DDBJ databases">
        <authorList>
            <person name="Cecchin M."/>
            <person name="Marcolungo L."/>
            <person name="Rossato M."/>
            <person name="Girolomoni L."/>
            <person name="Cosentino E."/>
            <person name="Cuine S."/>
            <person name="Li-Beisson Y."/>
            <person name="Delledonne M."/>
            <person name="Ballottari M."/>
        </authorList>
    </citation>
    <scope>NUCLEOTIDE SEQUENCE</scope>
    <source>
        <strain evidence="10">211/11P</strain>
        <tissue evidence="10">Whole cell</tissue>
    </source>
</reference>
<reference evidence="10" key="1">
    <citation type="journal article" date="2019" name="Plant J.">
        <title>Chlorella vulgaris genome assembly and annotation reveals the molecular basis for metabolic acclimation to high light conditions.</title>
        <authorList>
            <person name="Cecchin M."/>
            <person name="Marcolungo L."/>
            <person name="Rossato M."/>
            <person name="Girolomoni L."/>
            <person name="Cosentino E."/>
            <person name="Cuine S."/>
            <person name="Li-Beisson Y."/>
            <person name="Delledonne M."/>
            <person name="Ballottari M."/>
        </authorList>
    </citation>
    <scope>NUCLEOTIDE SEQUENCE</scope>
    <source>
        <strain evidence="10">211/11P</strain>
    </source>
</reference>
<dbReference type="InterPro" id="IPR006620">
    <property type="entry name" value="Pro_4_hyd_alph"/>
</dbReference>
<dbReference type="Pfam" id="PF13640">
    <property type="entry name" value="2OG-FeII_Oxy_3"/>
    <property type="match status" value="1"/>
</dbReference>
<dbReference type="InterPro" id="IPR045054">
    <property type="entry name" value="P4HA-like"/>
</dbReference>
<evidence type="ECO:0000256" key="7">
    <source>
        <dbReference type="ARBA" id="ARBA00049169"/>
    </source>
</evidence>
<gene>
    <name evidence="10" type="ORF">D9Q98_001879</name>
</gene>
<dbReference type="InterPro" id="IPR005123">
    <property type="entry name" value="Oxoglu/Fe-dep_dioxygenase_dom"/>
</dbReference>
<feature type="compositionally biased region" description="Low complexity" evidence="8">
    <location>
        <begin position="47"/>
        <end position="61"/>
    </location>
</feature>
<comment type="caution">
    <text evidence="10">The sequence shown here is derived from an EMBL/GenBank/DDBJ whole genome shotgun (WGS) entry which is preliminary data.</text>
</comment>
<protein>
    <recommendedName>
        <fullName evidence="9">Fe2OG dioxygenase domain-containing protein</fullName>
    </recommendedName>
</protein>
<feature type="region of interest" description="Disordered" evidence="8">
    <location>
        <begin position="151"/>
        <end position="227"/>
    </location>
</feature>
<dbReference type="PROSITE" id="PS51471">
    <property type="entry name" value="FE2OG_OXY"/>
    <property type="match status" value="1"/>
</dbReference>
<accession>A0A9D4TV73</accession>
<dbReference type="GO" id="GO:0005506">
    <property type="term" value="F:iron ion binding"/>
    <property type="evidence" value="ECO:0007669"/>
    <property type="project" value="InterPro"/>
</dbReference>
<dbReference type="PANTHER" id="PTHR10869:SF246">
    <property type="entry name" value="TRANSMEMBRANE PROLYL 4-HYDROXYLASE"/>
    <property type="match status" value="1"/>
</dbReference>
<evidence type="ECO:0000256" key="3">
    <source>
        <dbReference type="ARBA" id="ARBA00022723"/>
    </source>
</evidence>
<keyword evidence="11" id="KW-1185">Reference proteome</keyword>
<sequence>MSSPAGPVRRSTRSGAAASSPVSESPVPSNPLADDGPKSSPPAQHVPAAKSSSGSRKPSGSPSAVLLLAVLLISGGIMYNQWSQQQAAAADAAAAEAAAGERDAAVASTPHRSALEQEAVVGQEAPAEEDEPPPPPMTAEEVAVFELAAGEHYGSPPGFQLPDFQEEVEVSSEEEEQAEQHDQEEAEQQTSEADLSEHQEEHQAEGERVQRVLSSSNADEEAAAAAAATFDPEAHRQYLELPAWPEADEQALTGSWHFTEQVYDYAASLPMTQVLSWDNPRLVLLPSFLSPQEVGHMIRVSKDNLERSEVLVADGEDQQSDIRTSFGFWPESDPVVDAITERLHRAIGVPQAFGEGLYVLNYQVDQKYEAHNDHCMDALDNKVAEPACLDFLKRAGGPECGPGKGGPTCGDRVATFILYLKSPTRGGKTAFPEADVTRDAMGAEHRSGNAPDEWYCHDDRVLAASPPAGTGVLFWDYRPSNGTGAGSFQDGSAQPNAHSVYEAMHSGCPVSEGEKYIATRWIRASGFDYHLLNQD</sequence>
<keyword evidence="5" id="KW-0560">Oxidoreductase</keyword>
<dbReference type="Gene3D" id="2.60.120.620">
    <property type="entry name" value="q2cbj1_9rhob like domain"/>
    <property type="match status" value="1"/>
</dbReference>
<evidence type="ECO:0000256" key="4">
    <source>
        <dbReference type="ARBA" id="ARBA00022964"/>
    </source>
</evidence>
<evidence type="ECO:0000256" key="6">
    <source>
        <dbReference type="ARBA" id="ARBA00023004"/>
    </source>
</evidence>
<feature type="region of interest" description="Disordered" evidence="8">
    <location>
        <begin position="1"/>
        <end position="61"/>
    </location>
</feature>
<keyword evidence="3" id="KW-0479">Metal-binding</keyword>
<evidence type="ECO:0000259" key="9">
    <source>
        <dbReference type="PROSITE" id="PS51471"/>
    </source>
</evidence>
<keyword evidence="6" id="KW-0408">Iron</keyword>
<organism evidence="10 11">
    <name type="scientific">Chlorella vulgaris</name>
    <name type="common">Green alga</name>
    <dbReference type="NCBI Taxonomy" id="3077"/>
    <lineage>
        <taxon>Eukaryota</taxon>
        <taxon>Viridiplantae</taxon>
        <taxon>Chlorophyta</taxon>
        <taxon>core chlorophytes</taxon>
        <taxon>Trebouxiophyceae</taxon>
        <taxon>Chlorellales</taxon>
        <taxon>Chlorellaceae</taxon>
        <taxon>Chlorella clade</taxon>
        <taxon>Chlorella</taxon>
    </lineage>
</organism>
<feature type="compositionally biased region" description="Low complexity" evidence="8">
    <location>
        <begin position="13"/>
        <end position="27"/>
    </location>
</feature>
<dbReference type="Proteomes" id="UP001055712">
    <property type="component" value="Unassembled WGS sequence"/>
</dbReference>
<dbReference type="AlphaFoldDB" id="A0A9D4TV73"/>
<evidence type="ECO:0000313" key="10">
    <source>
        <dbReference type="EMBL" id="KAI3435821.1"/>
    </source>
</evidence>
<dbReference type="GO" id="GO:0004656">
    <property type="term" value="F:procollagen-proline 4-dioxygenase activity"/>
    <property type="evidence" value="ECO:0007669"/>
    <property type="project" value="UniProtKB-EC"/>
</dbReference>
<feature type="domain" description="Fe2OG dioxygenase" evidence="9">
    <location>
        <begin position="348"/>
        <end position="524"/>
    </location>
</feature>
<feature type="region of interest" description="Disordered" evidence="8">
    <location>
        <begin position="95"/>
        <end position="138"/>
    </location>
</feature>
<feature type="compositionally biased region" description="Acidic residues" evidence="8">
    <location>
        <begin position="164"/>
        <end position="177"/>
    </location>
</feature>
<dbReference type="GO" id="GO:0031418">
    <property type="term" value="F:L-ascorbic acid binding"/>
    <property type="evidence" value="ECO:0007669"/>
    <property type="project" value="InterPro"/>
</dbReference>
<evidence type="ECO:0000256" key="1">
    <source>
        <dbReference type="ARBA" id="ARBA00001961"/>
    </source>
</evidence>
<evidence type="ECO:0000256" key="8">
    <source>
        <dbReference type="SAM" id="MobiDB-lite"/>
    </source>
</evidence>
<feature type="compositionally biased region" description="Basic and acidic residues" evidence="8">
    <location>
        <begin position="195"/>
        <end position="210"/>
    </location>
</feature>
<dbReference type="OrthoDB" id="420380at2759"/>
<keyword evidence="4" id="KW-0223">Dioxygenase</keyword>
<evidence type="ECO:0000256" key="5">
    <source>
        <dbReference type="ARBA" id="ARBA00023002"/>
    </source>
</evidence>
<evidence type="ECO:0000313" key="11">
    <source>
        <dbReference type="Proteomes" id="UP001055712"/>
    </source>
</evidence>
<evidence type="ECO:0000256" key="2">
    <source>
        <dbReference type="ARBA" id="ARBA00004648"/>
    </source>
</evidence>
<dbReference type="GO" id="GO:0005789">
    <property type="term" value="C:endoplasmic reticulum membrane"/>
    <property type="evidence" value="ECO:0007669"/>
    <property type="project" value="UniProtKB-SubCell"/>
</dbReference>
<dbReference type="InterPro" id="IPR044862">
    <property type="entry name" value="Pro_4_hyd_alph_FE2OG_OXY"/>
</dbReference>
<comment type="cofactor">
    <cofactor evidence="1">
        <name>L-ascorbate</name>
        <dbReference type="ChEBI" id="CHEBI:38290"/>
    </cofactor>
</comment>
<name>A0A9D4TV73_CHLVU</name>
<proteinExistence type="predicted"/>